<sequence length="65" mass="7029">MPPCSGPSQLWNCQPPAAAGSPYGLRTEALPLLCSSRSPPPLPLSQQEKDLQIVYSEERCANPLH</sequence>
<reference evidence="1" key="2">
    <citation type="journal article" date="2015" name="Data Brief">
        <title>Shoot transcriptome of the giant reed, Arundo donax.</title>
        <authorList>
            <person name="Barrero R.A."/>
            <person name="Guerrero F.D."/>
            <person name="Moolhuijzen P."/>
            <person name="Goolsby J.A."/>
            <person name="Tidwell J."/>
            <person name="Bellgard S.E."/>
            <person name="Bellgard M.I."/>
        </authorList>
    </citation>
    <scope>NUCLEOTIDE SEQUENCE</scope>
    <source>
        <tissue evidence="1">Shoot tissue taken approximately 20 cm above the soil surface</tissue>
    </source>
</reference>
<evidence type="ECO:0000313" key="1">
    <source>
        <dbReference type="EMBL" id="JAE11004.1"/>
    </source>
</evidence>
<proteinExistence type="predicted"/>
<name>A0A0A9FIF0_ARUDO</name>
<dbReference type="AlphaFoldDB" id="A0A0A9FIF0"/>
<accession>A0A0A9FIF0</accession>
<dbReference type="EMBL" id="GBRH01186892">
    <property type="protein sequence ID" value="JAE11004.1"/>
    <property type="molecule type" value="Transcribed_RNA"/>
</dbReference>
<organism evidence="1">
    <name type="scientific">Arundo donax</name>
    <name type="common">Giant reed</name>
    <name type="synonym">Donax arundinaceus</name>
    <dbReference type="NCBI Taxonomy" id="35708"/>
    <lineage>
        <taxon>Eukaryota</taxon>
        <taxon>Viridiplantae</taxon>
        <taxon>Streptophyta</taxon>
        <taxon>Embryophyta</taxon>
        <taxon>Tracheophyta</taxon>
        <taxon>Spermatophyta</taxon>
        <taxon>Magnoliopsida</taxon>
        <taxon>Liliopsida</taxon>
        <taxon>Poales</taxon>
        <taxon>Poaceae</taxon>
        <taxon>PACMAD clade</taxon>
        <taxon>Arundinoideae</taxon>
        <taxon>Arundineae</taxon>
        <taxon>Arundo</taxon>
    </lineage>
</organism>
<reference evidence="1" key="1">
    <citation type="submission" date="2014-09" db="EMBL/GenBank/DDBJ databases">
        <authorList>
            <person name="Magalhaes I.L.F."/>
            <person name="Oliveira U."/>
            <person name="Santos F.R."/>
            <person name="Vidigal T.H.D.A."/>
            <person name="Brescovit A.D."/>
            <person name="Santos A.J."/>
        </authorList>
    </citation>
    <scope>NUCLEOTIDE SEQUENCE</scope>
    <source>
        <tissue evidence="1">Shoot tissue taken approximately 20 cm above the soil surface</tissue>
    </source>
</reference>
<protein>
    <submittedName>
        <fullName evidence="1">Uncharacterized protein</fullName>
    </submittedName>
</protein>